<feature type="region of interest" description="Disordered" evidence="2">
    <location>
        <begin position="21"/>
        <end position="49"/>
    </location>
</feature>
<dbReference type="CDD" id="cd12797">
    <property type="entry name" value="M23_peptidase"/>
    <property type="match status" value="1"/>
</dbReference>
<dbReference type="InterPro" id="IPR012640">
    <property type="entry name" value="Membr_lipoprot_lipid_attach_CS"/>
</dbReference>
<dbReference type="PANTHER" id="PTHR21666:SF270">
    <property type="entry name" value="MUREIN HYDROLASE ACTIVATOR ENVC"/>
    <property type="match status" value="1"/>
</dbReference>
<gene>
    <name evidence="4" type="ORF">SAMN05421736_103288</name>
</gene>
<organism evidence="4 5">
    <name type="scientific">Evansella caseinilytica</name>
    <dbReference type="NCBI Taxonomy" id="1503961"/>
    <lineage>
        <taxon>Bacteria</taxon>
        <taxon>Bacillati</taxon>
        <taxon>Bacillota</taxon>
        <taxon>Bacilli</taxon>
        <taxon>Bacillales</taxon>
        <taxon>Bacillaceae</taxon>
        <taxon>Evansella</taxon>
    </lineage>
</organism>
<dbReference type="OrthoDB" id="30934at2"/>
<dbReference type="InterPro" id="IPR050570">
    <property type="entry name" value="Cell_wall_metabolism_enzyme"/>
</dbReference>
<dbReference type="AlphaFoldDB" id="A0A1H3MNV2"/>
<feature type="domain" description="M23ase beta-sheet core" evidence="3">
    <location>
        <begin position="221"/>
        <end position="348"/>
    </location>
</feature>
<dbReference type="Pfam" id="PF01551">
    <property type="entry name" value="Peptidase_M23"/>
    <property type="match status" value="1"/>
</dbReference>
<evidence type="ECO:0000259" key="3">
    <source>
        <dbReference type="Pfam" id="PF01551"/>
    </source>
</evidence>
<dbReference type="InterPro" id="IPR016047">
    <property type="entry name" value="M23ase_b-sheet_dom"/>
</dbReference>
<dbReference type="PANTHER" id="PTHR21666">
    <property type="entry name" value="PEPTIDASE-RELATED"/>
    <property type="match status" value="1"/>
</dbReference>
<accession>A0A1H3MNV2</accession>
<protein>
    <submittedName>
        <fullName evidence="4">Murein DD-endopeptidase MepM and murein hydrolase activator NlpD, contain LysM domain</fullName>
    </submittedName>
</protein>
<dbReference type="PROSITE" id="PS51257">
    <property type="entry name" value="PROKAR_LIPOPROTEIN"/>
    <property type="match status" value="1"/>
</dbReference>
<evidence type="ECO:0000313" key="4">
    <source>
        <dbReference type="EMBL" id="SDY78153.1"/>
    </source>
</evidence>
<sequence length="375" mass="41975">MKKIVFYFIAAVFVAGCNLSPSEEENGGREGENADITDEMTTESQEPAEQEEIRNTINVEITELQNHRVVEVKALLDLIDGSFEYDDVHKALVIHLYETEFKLVFEVPVLEKNGKYLAADDILLLLDEEGTPYVTEAFIEKGLGVKLAEAAGEYSVSFYWEEEAIHTFSQPNNERFDTNSMTVAEMIELLSFLEKPIQEAAVSVIPGHLPGAPRNYRNGYHEGIDWYDYASGAEITTDTPIYAMAEGIVVRADHDFTEYSSPEERNVDLAIAAEAGFTPDYILDRLRGQQVWVQYPNGVMNRFAHLDSIPEDLAVGDRVDSSTVIGYVGNSGTSHSVNQDGGGLHLHQDLLIYGELFWKSYSPEEVQTILTGIWK</sequence>
<dbReference type="GO" id="GO:0004222">
    <property type="term" value="F:metalloendopeptidase activity"/>
    <property type="evidence" value="ECO:0007669"/>
    <property type="project" value="TreeGrafter"/>
</dbReference>
<evidence type="ECO:0000313" key="5">
    <source>
        <dbReference type="Proteomes" id="UP000198935"/>
    </source>
</evidence>
<dbReference type="Gene3D" id="2.70.70.10">
    <property type="entry name" value="Glucose Permease (Domain IIA)"/>
    <property type="match status" value="1"/>
</dbReference>
<keyword evidence="4" id="KW-0378">Hydrolase</keyword>
<evidence type="ECO:0000256" key="1">
    <source>
        <dbReference type="ARBA" id="ARBA00022729"/>
    </source>
</evidence>
<feature type="compositionally biased region" description="Acidic residues" evidence="2">
    <location>
        <begin position="33"/>
        <end position="49"/>
    </location>
</feature>
<dbReference type="InterPro" id="IPR011055">
    <property type="entry name" value="Dup_hybrid_motif"/>
</dbReference>
<keyword evidence="1" id="KW-0732">Signal</keyword>
<dbReference type="Pfam" id="PF08139">
    <property type="entry name" value="LPAM_1"/>
    <property type="match status" value="1"/>
</dbReference>
<dbReference type="STRING" id="1503961.SAMN05421736_103288"/>
<dbReference type="Proteomes" id="UP000198935">
    <property type="component" value="Unassembled WGS sequence"/>
</dbReference>
<reference evidence="5" key="1">
    <citation type="submission" date="2016-10" db="EMBL/GenBank/DDBJ databases">
        <authorList>
            <person name="Varghese N."/>
            <person name="Submissions S."/>
        </authorList>
    </citation>
    <scope>NUCLEOTIDE SEQUENCE [LARGE SCALE GENOMIC DNA]</scope>
    <source>
        <strain evidence="5">SP</strain>
    </source>
</reference>
<dbReference type="SUPFAM" id="SSF51261">
    <property type="entry name" value="Duplicated hybrid motif"/>
    <property type="match status" value="1"/>
</dbReference>
<name>A0A1H3MNV2_9BACI</name>
<keyword evidence="5" id="KW-1185">Reference proteome</keyword>
<proteinExistence type="predicted"/>
<evidence type="ECO:0000256" key="2">
    <source>
        <dbReference type="SAM" id="MobiDB-lite"/>
    </source>
</evidence>
<dbReference type="EMBL" id="FNPI01000003">
    <property type="protein sequence ID" value="SDY78153.1"/>
    <property type="molecule type" value="Genomic_DNA"/>
</dbReference>